<evidence type="ECO:0000313" key="2">
    <source>
        <dbReference type="Proteomes" id="UP000778523"/>
    </source>
</evidence>
<sequence>MNIRQELGLLAELYDSPLLSEVSKQRVRRALNEAQTVAERNRVMAEVRVSLRCLLA</sequence>
<protein>
    <submittedName>
        <fullName evidence="1">Uncharacterized protein</fullName>
    </submittedName>
</protein>
<dbReference type="EMBL" id="JABCSC020000001">
    <property type="protein sequence ID" value="NSL54410.1"/>
    <property type="molecule type" value="Genomic_DNA"/>
</dbReference>
<keyword evidence="2" id="KW-1185">Reference proteome</keyword>
<name>A0ABX2ICY7_9RHOO</name>
<comment type="caution">
    <text evidence="1">The sequence shown here is derived from an EMBL/GenBank/DDBJ whole genome shotgun (WGS) entry which is preliminary data.</text>
</comment>
<accession>A0ABX2ICY7</accession>
<dbReference type="Proteomes" id="UP000778523">
    <property type="component" value="Unassembled WGS sequence"/>
</dbReference>
<organism evidence="1 2">
    <name type="scientific">Uliginosibacterium aquaticum</name>
    <dbReference type="NCBI Taxonomy" id="2731212"/>
    <lineage>
        <taxon>Bacteria</taxon>
        <taxon>Pseudomonadati</taxon>
        <taxon>Pseudomonadota</taxon>
        <taxon>Betaproteobacteria</taxon>
        <taxon>Rhodocyclales</taxon>
        <taxon>Zoogloeaceae</taxon>
        <taxon>Uliginosibacterium</taxon>
    </lineage>
</organism>
<reference evidence="1 2" key="1">
    <citation type="submission" date="2020-06" db="EMBL/GenBank/DDBJ databases">
        <title>Draft genome of Uliginosibacterium sp. IMCC34675.</title>
        <authorList>
            <person name="Song J."/>
        </authorList>
    </citation>
    <scope>NUCLEOTIDE SEQUENCE [LARGE SCALE GENOMIC DNA]</scope>
    <source>
        <strain evidence="1 2">IMCC34675</strain>
    </source>
</reference>
<gene>
    <name evidence="1" type="ORF">HJ583_005195</name>
</gene>
<dbReference type="RefSeq" id="WP_158239145.1">
    <property type="nucleotide sequence ID" value="NZ_JABCSC020000001.1"/>
</dbReference>
<evidence type="ECO:0000313" key="1">
    <source>
        <dbReference type="EMBL" id="NSL54410.1"/>
    </source>
</evidence>
<proteinExistence type="predicted"/>